<evidence type="ECO:0000313" key="1">
    <source>
        <dbReference type="EMBL" id="KAF7502727.1"/>
    </source>
</evidence>
<sequence length="74" mass="8469">MILIHVFKEETDLDIRHNINKTINSSNAPSRPDKRSRKDRAVRAIAEVGDAKFSFSYMLARKRFLAAEEPNLPA</sequence>
<gene>
    <name evidence="1" type="ORF">GJ744_005235</name>
</gene>
<proteinExistence type="predicted"/>
<name>A0A8H7A7T2_9EURO</name>
<reference evidence="1" key="1">
    <citation type="submission" date="2020-02" db="EMBL/GenBank/DDBJ databases">
        <authorList>
            <person name="Palmer J.M."/>
        </authorList>
    </citation>
    <scope>NUCLEOTIDE SEQUENCE</scope>
    <source>
        <strain evidence="1">EPUS1.4</strain>
        <tissue evidence="1">Thallus</tissue>
    </source>
</reference>
<accession>A0A8H7A7T2</accession>
<protein>
    <submittedName>
        <fullName evidence="1">Uncharacterized protein</fullName>
    </submittedName>
</protein>
<comment type="caution">
    <text evidence="1">The sequence shown here is derived from an EMBL/GenBank/DDBJ whole genome shotgun (WGS) entry which is preliminary data.</text>
</comment>
<organism evidence="1 2">
    <name type="scientific">Endocarpon pusillum</name>
    <dbReference type="NCBI Taxonomy" id="364733"/>
    <lineage>
        <taxon>Eukaryota</taxon>
        <taxon>Fungi</taxon>
        <taxon>Dikarya</taxon>
        <taxon>Ascomycota</taxon>
        <taxon>Pezizomycotina</taxon>
        <taxon>Eurotiomycetes</taxon>
        <taxon>Chaetothyriomycetidae</taxon>
        <taxon>Verrucariales</taxon>
        <taxon>Verrucariaceae</taxon>
        <taxon>Endocarpon</taxon>
    </lineage>
</organism>
<keyword evidence="2" id="KW-1185">Reference proteome</keyword>
<dbReference type="EMBL" id="JAACFV010000225">
    <property type="protein sequence ID" value="KAF7502727.1"/>
    <property type="molecule type" value="Genomic_DNA"/>
</dbReference>
<evidence type="ECO:0000313" key="2">
    <source>
        <dbReference type="Proteomes" id="UP000606974"/>
    </source>
</evidence>
<dbReference type="Proteomes" id="UP000606974">
    <property type="component" value="Unassembled WGS sequence"/>
</dbReference>
<dbReference type="AlphaFoldDB" id="A0A8H7A7T2"/>